<dbReference type="GeneID" id="109004645"/>
<dbReference type="GO" id="GO:0016620">
    <property type="term" value="F:oxidoreductase activity, acting on the aldehyde or oxo group of donors, NAD or NADP as acceptor"/>
    <property type="evidence" value="ECO:0007669"/>
    <property type="project" value="InterPro"/>
</dbReference>
<dbReference type="Gene3D" id="3.40.309.10">
    <property type="entry name" value="Aldehyde Dehydrogenase, Chain A, domain 2"/>
    <property type="match status" value="1"/>
</dbReference>
<dbReference type="InterPro" id="IPR015590">
    <property type="entry name" value="Aldehyde_DH_dom"/>
</dbReference>
<feature type="non-terminal residue" evidence="6">
    <location>
        <position position="1"/>
    </location>
</feature>
<keyword evidence="5" id="KW-1185">Reference proteome</keyword>
<organism evidence="5 6">
    <name type="scientific">Juglans regia</name>
    <name type="common">English walnut</name>
    <dbReference type="NCBI Taxonomy" id="51240"/>
    <lineage>
        <taxon>Eukaryota</taxon>
        <taxon>Viridiplantae</taxon>
        <taxon>Streptophyta</taxon>
        <taxon>Embryophyta</taxon>
        <taxon>Tracheophyta</taxon>
        <taxon>Spermatophyta</taxon>
        <taxon>Magnoliopsida</taxon>
        <taxon>eudicotyledons</taxon>
        <taxon>Gunneridae</taxon>
        <taxon>Pentapetalae</taxon>
        <taxon>rosids</taxon>
        <taxon>fabids</taxon>
        <taxon>Fagales</taxon>
        <taxon>Juglandaceae</taxon>
        <taxon>Juglans</taxon>
    </lineage>
</organism>
<dbReference type="PANTHER" id="PTHR11699">
    <property type="entry name" value="ALDEHYDE DEHYDROGENASE-RELATED"/>
    <property type="match status" value="1"/>
</dbReference>
<comment type="similarity">
    <text evidence="2">Belongs to the aldehyde dehydrogenase family.</text>
</comment>
<reference evidence="6" key="1">
    <citation type="submission" date="2025-08" db="UniProtKB">
        <authorList>
            <consortium name="RefSeq"/>
        </authorList>
    </citation>
    <scope>IDENTIFICATION</scope>
    <source>
        <tissue evidence="6">Leaves</tissue>
    </source>
</reference>
<keyword evidence="4" id="KW-0520">NAD</keyword>
<gene>
    <name evidence="6" type="primary">LOC109004645</name>
</gene>
<dbReference type="RefSeq" id="XP_018838821.1">
    <property type="nucleotide sequence ID" value="XM_018983276.2"/>
</dbReference>
<dbReference type="GO" id="GO:0005759">
    <property type="term" value="C:mitochondrial matrix"/>
    <property type="evidence" value="ECO:0007669"/>
    <property type="project" value="UniProtKB-SubCell"/>
</dbReference>
<dbReference type="AlphaFoldDB" id="A0A2I4G4L1"/>
<dbReference type="InterPro" id="IPR016161">
    <property type="entry name" value="Ald_DH/histidinol_DH"/>
</dbReference>
<dbReference type="STRING" id="51240.A0A2I4G4L1"/>
<dbReference type="SUPFAM" id="SSF53720">
    <property type="entry name" value="ALDH-like"/>
    <property type="match status" value="1"/>
</dbReference>
<name>A0A2I4G4L1_JUGRE</name>
<dbReference type="Proteomes" id="UP000235220">
    <property type="component" value="Chromosome 10"/>
</dbReference>
<protein>
    <submittedName>
        <fullName evidence="6">Aldehyde dehydrogenase family 2 member C4-like</fullName>
    </submittedName>
</protein>
<dbReference type="FunFam" id="3.40.309.10:FF:000065">
    <property type="entry name" value="Aldehyde dehydrogenase3"/>
    <property type="match status" value="1"/>
</dbReference>
<accession>A0A2I4G4L1</accession>
<dbReference type="FunFam" id="3.40.605.10:FF:000026">
    <property type="entry name" value="Aldehyde dehydrogenase, putative"/>
    <property type="match status" value="1"/>
</dbReference>
<comment type="subcellular location">
    <subcellularLocation>
        <location evidence="1">Mitochondrion matrix</location>
    </subcellularLocation>
</comment>
<dbReference type="KEGG" id="jre:109004645"/>
<evidence type="ECO:0000256" key="1">
    <source>
        <dbReference type="ARBA" id="ARBA00004305"/>
    </source>
</evidence>
<evidence type="ECO:0000313" key="5">
    <source>
        <dbReference type="Proteomes" id="UP000235220"/>
    </source>
</evidence>
<dbReference type="OrthoDB" id="310895at2759"/>
<evidence type="ECO:0000256" key="3">
    <source>
        <dbReference type="ARBA" id="ARBA00023002"/>
    </source>
</evidence>
<dbReference type="Gene3D" id="3.40.605.10">
    <property type="entry name" value="Aldehyde Dehydrogenase, Chain A, domain 1"/>
    <property type="match status" value="1"/>
</dbReference>
<evidence type="ECO:0000313" key="6">
    <source>
        <dbReference type="RefSeq" id="XP_018838821.1"/>
    </source>
</evidence>
<evidence type="ECO:0000256" key="2">
    <source>
        <dbReference type="ARBA" id="ARBA00009986"/>
    </source>
</evidence>
<dbReference type="Pfam" id="PF00171">
    <property type="entry name" value="Aldedh"/>
    <property type="match status" value="1"/>
</dbReference>
<sequence>LTKAWVVGDPFDPKVQQGPQVDKKQYEKVLSYIEHGKREGATLLTGGKPLGEKGYFIEPTIFSEVKVYMAKDEIFGPVMALAKFKTIFEEAIKKANNTRYGLAAGIVTKDLNVANTVSRSIRAGTIWINCYFAFDNDIPFGGYKMSGFGKDYGLEALHKYLQVKSVVTPLYNTPWL</sequence>
<evidence type="ECO:0000256" key="4">
    <source>
        <dbReference type="ARBA" id="ARBA00023027"/>
    </source>
</evidence>
<proteinExistence type="inferred from homology"/>
<dbReference type="InterPro" id="IPR016163">
    <property type="entry name" value="Ald_DH_C"/>
</dbReference>
<keyword evidence="3" id="KW-0560">Oxidoreductase</keyword>
<dbReference type="Gramene" id="Jr10_21180_p1">
    <property type="protein sequence ID" value="cds.Jr10_21180_p1"/>
    <property type="gene ID" value="Jr10_21180"/>
</dbReference>
<dbReference type="InterPro" id="IPR016162">
    <property type="entry name" value="Ald_DH_N"/>
</dbReference>